<feature type="binding site" evidence="23">
    <location>
        <position position="15"/>
    </location>
    <ligand>
        <name>NAD(+)</name>
        <dbReference type="ChEBI" id="CHEBI:57540"/>
    </ligand>
</feature>
<evidence type="ECO:0000256" key="3">
    <source>
        <dbReference type="ARBA" id="ARBA00004514"/>
    </source>
</evidence>
<comment type="catalytic activity">
    <reaction evidence="21">
        <text>S-nitroso-L-cysteinyl-[GAPDH] + L-cysteinyl-[protein] = L-cysteinyl-[GAPDH] + S-nitroso-L-cysteinyl-[protein]</text>
        <dbReference type="Rhea" id="RHEA:66684"/>
        <dbReference type="Rhea" id="RHEA-COMP:10131"/>
        <dbReference type="Rhea" id="RHEA-COMP:17089"/>
        <dbReference type="Rhea" id="RHEA-COMP:17090"/>
        <dbReference type="Rhea" id="RHEA-COMP:17091"/>
        <dbReference type="ChEBI" id="CHEBI:29950"/>
        <dbReference type="ChEBI" id="CHEBI:149494"/>
    </reaction>
    <physiologicalReaction direction="left-to-right" evidence="21">
        <dbReference type="Rhea" id="RHEA:66685"/>
    </physiologicalReaction>
</comment>
<keyword evidence="16" id="KW-0206">Cytoskeleton</keyword>
<dbReference type="EC" id="1.2.1.12" evidence="6"/>
<dbReference type="AlphaFoldDB" id="M3YXH1"/>
<evidence type="ECO:0000259" key="25">
    <source>
        <dbReference type="SMART" id="SM00846"/>
    </source>
</evidence>
<dbReference type="InterPro" id="IPR036291">
    <property type="entry name" value="NAD(P)-bd_dom_sf"/>
</dbReference>
<dbReference type="GO" id="GO:0006096">
    <property type="term" value="P:glycolytic process"/>
    <property type="evidence" value="ECO:0007669"/>
    <property type="project" value="UniProtKB-KW"/>
</dbReference>
<evidence type="ECO:0000256" key="22">
    <source>
        <dbReference type="PIRSR" id="PIRSR000149-1"/>
    </source>
</evidence>
<comment type="catalytic activity">
    <reaction evidence="20">
        <text>D-glyceraldehyde 3-phosphate + phosphate + NAD(+) = (2R)-3-phospho-glyceroyl phosphate + NADH + H(+)</text>
        <dbReference type="Rhea" id="RHEA:10300"/>
        <dbReference type="ChEBI" id="CHEBI:15378"/>
        <dbReference type="ChEBI" id="CHEBI:43474"/>
        <dbReference type="ChEBI" id="CHEBI:57540"/>
        <dbReference type="ChEBI" id="CHEBI:57604"/>
        <dbReference type="ChEBI" id="CHEBI:57945"/>
        <dbReference type="ChEBI" id="CHEBI:59776"/>
        <dbReference type="EC" id="1.2.1.12"/>
    </reaction>
</comment>
<name>M3YXH1_MUSPF</name>
<dbReference type="GO" id="GO:0006915">
    <property type="term" value="P:apoptotic process"/>
    <property type="evidence" value="ECO:0007669"/>
    <property type="project" value="UniProtKB-KW"/>
</dbReference>
<evidence type="ECO:0000256" key="9">
    <source>
        <dbReference type="ARBA" id="ARBA00022679"/>
    </source>
</evidence>
<dbReference type="PRINTS" id="PR00078">
    <property type="entry name" value="G3PDHDRGNASE"/>
</dbReference>
<accession>M3YXH1</accession>
<reference evidence="26" key="1">
    <citation type="submission" date="2024-06" db="UniProtKB">
        <authorList>
            <consortium name="Ensembl"/>
        </authorList>
    </citation>
    <scope>IDENTIFICATION</scope>
</reference>
<evidence type="ECO:0000256" key="23">
    <source>
        <dbReference type="PIRSR" id="PIRSR000149-3"/>
    </source>
</evidence>
<keyword evidence="10" id="KW-0053">Apoptosis</keyword>
<dbReference type="InterPro" id="IPR020828">
    <property type="entry name" value="GlycerAld_3-P_DH_NAD(P)-bd"/>
</dbReference>
<evidence type="ECO:0000256" key="19">
    <source>
        <dbReference type="ARBA" id="ARBA00046997"/>
    </source>
</evidence>
<dbReference type="InParanoid" id="M3YXH1"/>
<dbReference type="SUPFAM" id="SSF51735">
    <property type="entry name" value="NAD(P)-binding Rossmann-fold domains"/>
    <property type="match status" value="1"/>
</dbReference>
<dbReference type="SMART" id="SM00846">
    <property type="entry name" value="Gp_dh_N"/>
    <property type="match status" value="1"/>
</dbReference>
<evidence type="ECO:0000256" key="6">
    <source>
        <dbReference type="ARBA" id="ARBA00013119"/>
    </source>
</evidence>
<keyword evidence="23" id="KW-0547">Nucleotide-binding</keyword>
<dbReference type="GO" id="GO:0005634">
    <property type="term" value="C:nucleus"/>
    <property type="evidence" value="ECO:0007669"/>
    <property type="project" value="UniProtKB-SubCell"/>
</dbReference>
<evidence type="ECO:0000256" key="13">
    <source>
        <dbReference type="ARBA" id="ARBA00023002"/>
    </source>
</evidence>
<evidence type="ECO:0000256" key="16">
    <source>
        <dbReference type="ARBA" id="ARBA00023212"/>
    </source>
</evidence>
<evidence type="ECO:0000256" key="18">
    <source>
        <dbReference type="ARBA" id="ARBA00031890"/>
    </source>
</evidence>
<organism evidence="26">
    <name type="scientific">Mustela putorius furo</name>
    <name type="common">European domestic ferret</name>
    <name type="synonym">Mustela furo</name>
    <dbReference type="NCBI Taxonomy" id="9669"/>
    <lineage>
        <taxon>Eukaryota</taxon>
        <taxon>Metazoa</taxon>
        <taxon>Chordata</taxon>
        <taxon>Craniata</taxon>
        <taxon>Vertebrata</taxon>
        <taxon>Euteleostomi</taxon>
        <taxon>Mammalia</taxon>
        <taxon>Eutheria</taxon>
        <taxon>Laurasiatheria</taxon>
        <taxon>Carnivora</taxon>
        <taxon>Caniformia</taxon>
        <taxon>Musteloidea</taxon>
        <taxon>Mustelidae</taxon>
        <taxon>Mustelinae</taxon>
        <taxon>Mustela</taxon>
    </lineage>
</organism>
<feature type="active site" description="Nucleophile" evidence="22">
    <location>
        <position position="121"/>
    </location>
</feature>
<evidence type="ECO:0000256" key="7">
    <source>
        <dbReference type="ARBA" id="ARBA00021022"/>
    </source>
</evidence>
<dbReference type="Pfam" id="PF02800">
    <property type="entry name" value="Gp_dh_C"/>
    <property type="match status" value="1"/>
</dbReference>
<feature type="domain" description="Glyceraldehyde 3-phosphate dehydrogenase NAD(P) binding" evidence="25">
    <location>
        <begin position="1"/>
        <end position="121"/>
    </location>
</feature>
<evidence type="ECO:0000256" key="14">
    <source>
        <dbReference type="ARBA" id="ARBA00023027"/>
    </source>
</evidence>
<dbReference type="EMBL" id="AEYP01070034">
    <property type="status" value="NOT_ANNOTATED_CDS"/>
    <property type="molecule type" value="Genomic_DNA"/>
</dbReference>
<dbReference type="SUPFAM" id="SSF55347">
    <property type="entry name" value="Glyceraldehyde-3-phosphate dehydrogenase-like, C-terminal domain"/>
    <property type="match status" value="1"/>
</dbReference>
<evidence type="ECO:0000256" key="8">
    <source>
        <dbReference type="ARBA" id="ARBA00022490"/>
    </source>
</evidence>
<keyword evidence="13" id="KW-0560">Oxidoreductase</keyword>
<evidence type="ECO:0000256" key="1">
    <source>
        <dbReference type="ARBA" id="ARBA00004123"/>
    </source>
</evidence>
<evidence type="ECO:0000256" key="17">
    <source>
        <dbReference type="ARBA" id="ARBA00023242"/>
    </source>
</evidence>
<dbReference type="GO" id="GO:0005829">
    <property type="term" value="C:cytosol"/>
    <property type="evidence" value="ECO:0007669"/>
    <property type="project" value="UniProtKB-SubCell"/>
</dbReference>
<keyword evidence="8" id="KW-0963">Cytoplasm</keyword>
<keyword evidence="11" id="KW-0702">S-nitrosylation</keyword>
<evidence type="ECO:0000256" key="5">
    <source>
        <dbReference type="ARBA" id="ARBA00007406"/>
    </source>
</evidence>
<dbReference type="PIRSF" id="PIRSF000149">
    <property type="entry name" value="GAP_DH"/>
    <property type="match status" value="1"/>
</dbReference>
<evidence type="ECO:0000256" key="10">
    <source>
        <dbReference type="ARBA" id="ARBA00022703"/>
    </source>
</evidence>
<dbReference type="Gene3D" id="3.30.360.10">
    <property type="entry name" value="Dihydrodipicolinate Reductase, domain 2"/>
    <property type="match status" value="1"/>
</dbReference>
<evidence type="ECO:0000313" key="26">
    <source>
        <dbReference type="Ensembl" id="ENSMPUP00000016031.1"/>
    </source>
</evidence>
<protein>
    <recommendedName>
        <fullName evidence="7">Glyceraldehyde-3-phosphate dehydrogenase</fullName>
        <ecNumber evidence="6">1.2.1.12</ecNumber>
    </recommendedName>
    <alternativeName>
        <fullName evidence="18">Peptidyl-cysteine S-nitrosylase GAPDH</fullName>
    </alternativeName>
</protein>
<dbReference type="Ensembl" id="ENSMPUT00000016275.1">
    <property type="protein sequence ID" value="ENSMPUP00000016031.1"/>
    <property type="gene ID" value="ENSMPUG00000016138.1"/>
</dbReference>
<dbReference type="InterPro" id="IPR020829">
    <property type="entry name" value="GlycerAld_3-P_DH_cat"/>
</dbReference>
<evidence type="ECO:0000256" key="24">
    <source>
        <dbReference type="RuleBase" id="RU000397"/>
    </source>
</evidence>
<sequence length="300" mass="32875">ATVNSSEVDIVAINDSFIDPNYMVYMFQYDSTHTNFTAQSRMRTGNFSSVESPFPSSRSNPTNIKCGDAGTEYVMESTGFTTMEKAETHLKGGPFADASMFVMGVNHEKHDTLKIVSNASCSTNCLVPLAKVIHDNFVTMEGLMIIVYAITTTQKTVDGPSEKLWGDGPGAASIASLLQLVLPWVIPELNGKPTGMAFHVPTNMTVIDLTSSPEKAAKYDDIKKVVKQTSEGPHKDIWATLTARLFVSCNFNSDSYSSTFDAGAAMALNDQFVKLISRYDNKFGHSDWVVDFMVHMASKE</sequence>
<dbReference type="Pfam" id="PF00044">
    <property type="entry name" value="Gp_dh_N"/>
    <property type="match status" value="1"/>
</dbReference>
<evidence type="ECO:0000256" key="20">
    <source>
        <dbReference type="ARBA" id="ARBA00047698"/>
    </source>
</evidence>
<comment type="subcellular location">
    <subcellularLocation>
        <location evidence="2">Cytoplasm</location>
        <location evidence="2">Cytoskeleton</location>
    </subcellularLocation>
    <subcellularLocation>
        <location evidence="3">Cytoplasm</location>
        <location evidence="3">Cytosol</location>
    </subcellularLocation>
    <subcellularLocation>
        <location evidence="1">Nucleus</location>
    </subcellularLocation>
</comment>
<feature type="binding site" evidence="23">
    <location>
        <position position="281"/>
    </location>
    <ligand>
        <name>NAD(+)</name>
        <dbReference type="ChEBI" id="CHEBI:57540"/>
    </ligand>
</feature>
<evidence type="ECO:0000256" key="12">
    <source>
        <dbReference type="ARBA" id="ARBA00022845"/>
    </source>
</evidence>
<dbReference type="GO" id="GO:0051287">
    <property type="term" value="F:NAD binding"/>
    <property type="evidence" value="ECO:0007669"/>
    <property type="project" value="InterPro"/>
</dbReference>
<dbReference type="InterPro" id="IPR020831">
    <property type="entry name" value="GlycerAld/Erythrose_P_DH"/>
</dbReference>
<evidence type="ECO:0000256" key="2">
    <source>
        <dbReference type="ARBA" id="ARBA00004245"/>
    </source>
</evidence>
<evidence type="ECO:0000256" key="4">
    <source>
        <dbReference type="ARBA" id="ARBA00004869"/>
    </source>
</evidence>
<dbReference type="FunFam" id="3.40.50.720:FF:000319">
    <property type="entry name" value="Glyceraldehyde-3-phosphate dehydrogenase"/>
    <property type="match status" value="1"/>
</dbReference>
<dbReference type="GO" id="GO:0016740">
    <property type="term" value="F:transferase activity"/>
    <property type="evidence" value="ECO:0007669"/>
    <property type="project" value="UniProtKB-KW"/>
</dbReference>
<keyword evidence="15" id="KW-0324">Glycolysis</keyword>
<dbReference type="eggNOG" id="KOG0657">
    <property type="taxonomic scope" value="Eukaryota"/>
</dbReference>
<dbReference type="GeneTree" id="ENSGT00940000153112"/>
<dbReference type="GO" id="GO:0006417">
    <property type="term" value="P:regulation of translation"/>
    <property type="evidence" value="ECO:0007669"/>
    <property type="project" value="UniProtKB-KW"/>
</dbReference>
<dbReference type="GO" id="GO:0004365">
    <property type="term" value="F:glyceraldehyde-3-phosphate dehydrogenase (NAD+) (phosphorylating) activity"/>
    <property type="evidence" value="ECO:0007669"/>
    <property type="project" value="UniProtKB-EC"/>
</dbReference>
<evidence type="ECO:0000256" key="21">
    <source>
        <dbReference type="ARBA" id="ARBA00048005"/>
    </source>
</evidence>
<dbReference type="Gene3D" id="3.40.50.720">
    <property type="entry name" value="NAD(P)-binding Rossmann-like Domain"/>
    <property type="match status" value="1"/>
</dbReference>
<keyword evidence="9" id="KW-0808">Transferase</keyword>
<evidence type="ECO:0000256" key="11">
    <source>
        <dbReference type="ARBA" id="ARBA00022799"/>
    </source>
</evidence>
<comment type="similarity">
    <text evidence="5 24">Belongs to the glyceraldehyde-3-phosphate dehydrogenase family.</text>
</comment>
<dbReference type="STRING" id="9669.ENSMPUP00000016031"/>
<dbReference type="PANTHER" id="PTHR10836">
    <property type="entry name" value="GLYCERALDEHYDE 3-PHOSPHATE DEHYDROGENASE"/>
    <property type="match status" value="1"/>
</dbReference>
<comment type="pathway">
    <text evidence="4">Carbohydrate degradation; glycolysis; pyruvate from D-glyceraldehyde 3-phosphate: step 1/5.</text>
</comment>
<keyword evidence="12" id="KW-0810">Translation regulation</keyword>
<dbReference type="GO" id="GO:0005856">
    <property type="term" value="C:cytoskeleton"/>
    <property type="evidence" value="ECO:0007669"/>
    <property type="project" value="UniProtKB-SubCell"/>
</dbReference>
<proteinExistence type="inferred from homology"/>
<comment type="subunit">
    <text evidence="19">Homotetramer. Interacts with TPPP; the interaction is direct. Interacts (when S-nitrosylated) with SIAH1; leading to nuclear translocation. Interacts with RILPL1/GOSPEL, leading to prevent the interaction between GAPDH and SIAH1 and prevent nuclear translocation. Interacts with CHP1; the interaction increases the binding of CHP1 with microtubules. Associates with microtubules. Interacts with EIF1AD, USP25, PRKCI and WARS1. Interacts with phosphorylated RPL13A; inhibited by oxidatively-modified low-densitity lipoprotein (LDL(ox)). Component of the GAIT complex. Interacts with FKBP6; leading to inhibit GAPDH catalytic activity. Interacts with TRAF2, promoting TRAF2 ubiquitination. Interacts with TRAF3, promoting TRAF3 ubiquitination.</text>
</comment>
<keyword evidence="17" id="KW-0539">Nucleus</keyword>
<dbReference type="PANTHER" id="PTHR10836:SF111">
    <property type="entry name" value="GLYCERALDEHYDE-3-PHOSPHATE DEHYDROGENASE"/>
    <property type="match status" value="1"/>
</dbReference>
<keyword evidence="14 23" id="KW-0520">NAD</keyword>
<evidence type="ECO:0000256" key="15">
    <source>
        <dbReference type="ARBA" id="ARBA00023152"/>
    </source>
</evidence>